<accession>A0A2T7P4C2</accession>
<evidence type="ECO:0000256" key="5">
    <source>
        <dbReference type="SAM" id="MobiDB-lite"/>
    </source>
</evidence>
<keyword evidence="3" id="KW-0675">Receptor</keyword>
<dbReference type="OrthoDB" id="6074760at2759"/>
<dbReference type="SUPFAM" id="SSF81321">
    <property type="entry name" value="Family A G protein-coupled receptor-like"/>
    <property type="match status" value="1"/>
</dbReference>
<keyword evidence="6" id="KW-0812">Transmembrane</keyword>
<feature type="compositionally biased region" description="Gly residues" evidence="5">
    <location>
        <begin position="171"/>
        <end position="180"/>
    </location>
</feature>
<evidence type="ECO:0000256" key="3">
    <source>
        <dbReference type="ARBA" id="ARBA00023170"/>
    </source>
</evidence>
<dbReference type="Gene3D" id="1.20.1070.10">
    <property type="entry name" value="Rhodopsin 7-helix transmembrane proteins"/>
    <property type="match status" value="1"/>
</dbReference>
<comment type="subcellular location">
    <subcellularLocation>
        <location evidence="1">Membrane</location>
        <topology evidence="1">Multi-pass membrane protein</topology>
    </subcellularLocation>
</comment>
<dbReference type="PANTHER" id="PTHR24238:SF47">
    <property type="entry name" value="ECDYSTEROIDS_DOPAMINE RECEPTOR-RELATED"/>
    <property type="match status" value="1"/>
</dbReference>
<keyword evidence="2" id="KW-0297">G-protein coupled receptor</keyword>
<feature type="transmembrane region" description="Helical" evidence="6">
    <location>
        <begin position="275"/>
        <end position="293"/>
    </location>
</feature>
<comment type="caution">
    <text evidence="7">The sequence shown here is derived from an EMBL/GenBank/DDBJ whole genome shotgun (WGS) entry which is preliminary data.</text>
</comment>
<feature type="region of interest" description="Disordered" evidence="5">
    <location>
        <begin position="155"/>
        <end position="222"/>
    </location>
</feature>
<feature type="transmembrane region" description="Helical" evidence="6">
    <location>
        <begin position="124"/>
        <end position="147"/>
    </location>
</feature>
<keyword evidence="8" id="KW-1185">Reference proteome</keyword>
<keyword evidence="6" id="KW-1133">Transmembrane helix</keyword>
<evidence type="ECO:0000313" key="8">
    <source>
        <dbReference type="Proteomes" id="UP000245119"/>
    </source>
</evidence>
<sequence length="328" mass="36492">MSAGIGSSSVPGSHHLRIVKIGLTVGLSLGHPEVELLPGRFLIVWYLLSAHFERLLIHFGRPGTKRWCTVFRTKCIILTVFIFSLVAFLHYVWSHVVTPFLGIMTCRPMTESIPHMSRLRKVELVLALFLPMLIMLGMDVALIYKVITRTLERRSRRTSSTSSTRLSLRPKGGGSGGGGSSHRSSAKYCPPLENGQTTAFNGPRENGPSEQESERVRAARNLDLSSEKTSSTLVCIIAGVIFMALTLPSACLRARADFGPQTEGGFPLTPYEQQLMRVFEQVVLFNGVYKVFLYASMLRNFRRAVIHMCKACVRRSRPARPRPSVTTV</sequence>
<evidence type="ECO:0000256" key="2">
    <source>
        <dbReference type="ARBA" id="ARBA00023040"/>
    </source>
</evidence>
<dbReference type="PANTHER" id="PTHR24238">
    <property type="entry name" value="G-PROTEIN COUPLED RECEPTOR"/>
    <property type="match status" value="1"/>
</dbReference>
<dbReference type="EMBL" id="PZQS01000006">
    <property type="protein sequence ID" value="PVD28274.1"/>
    <property type="molecule type" value="Genomic_DNA"/>
</dbReference>
<protein>
    <recommendedName>
        <fullName evidence="9">G-protein coupled receptors family 1 profile domain-containing protein</fullName>
    </recommendedName>
</protein>
<dbReference type="Proteomes" id="UP000245119">
    <property type="component" value="Linkage Group LG6"/>
</dbReference>
<dbReference type="GO" id="GO:0016020">
    <property type="term" value="C:membrane"/>
    <property type="evidence" value="ECO:0007669"/>
    <property type="project" value="UniProtKB-SubCell"/>
</dbReference>
<reference evidence="7 8" key="1">
    <citation type="submission" date="2018-04" db="EMBL/GenBank/DDBJ databases">
        <title>The genome of golden apple snail Pomacea canaliculata provides insight into stress tolerance and invasive adaptation.</title>
        <authorList>
            <person name="Liu C."/>
            <person name="Liu B."/>
            <person name="Ren Y."/>
            <person name="Zhang Y."/>
            <person name="Wang H."/>
            <person name="Li S."/>
            <person name="Jiang F."/>
            <person name="Yin L."/>
            <person name="Zhang G."/>
            <person name="Qian W."/>
            <person name="Fan W."/>
        </authorList>
    </citation>
    <scope>NUCLEOTIDE SEQUENCE [LARGE SCALE GENOMIC DNA]</scope>
    <source>
        <strain evidence="7">SZHN2017</strain>
        <tissue evidence="7">Muscle</tissue>
    </source>
</reference>
<organism evidence="7 8">
    <name type="scientific">Pomacea canaliculata</name>
    <name type="common">Golden apple snail</name>
    <dbReference type="NCBI Taxonomy" id="400727"/>
    <lineage>
        <taxon>Eukaryota</taxon>
        <taxon>Metazoa</taxon>
        <taxon>Spiralia</taxon>
        <taxon>Lophotrochozoa</taxon>
        <taxon>Mollusca</taxon>
        <taxon>Gastropoda</taxon>
        <taxon>Caenogastropoda</taxon>
        <taxon>Architaenioglossa</taxon>
        <taxon>Ampullarioidea</taxon>
        <taxon>Ampullariidae</taxon>
        <taxon>Pomacea</taxon>
    </lineage>
</organism>
<name>A0A2T7P4C2_POMCA</name>
<dbReference type="AlphaFoldDB" id="A0A2T7P4C2"/>
<gene>
    <name evidence="7" type="ORF">C0Q70_10861</name>
</gene>
<evidence type="ECO:0000313" key="7">
    <source>
        <dbReference type="EMBL" id="PVD28274.1"/>
    </source>
</evidence>
<keyword evidence="4" id="KW-0807">Transducer</keyword>
<feature type="transmembrane region" description="Helical" evidence="6">
    <location>
        <begin position="76"/>
        <end position="93"/>
    </location>
</feature>
<proteinExistence type="predicted"/>
<evidence type="ECO:0008006" key="9">
    <source>
        <dbReference type="Google" id="ProtNLM"/>
    </source>
</evidence>
<keyword evidence="6" id="KW-0472">Membrane</keyword>
<evidence type="ECO:0000256" key="1">
    <source>
        <dbReference type="ARBA" id="ARBA00004141"/>
    </source>
</evidence>
<evidence type="ECO:0000256" key="4">
    <source>
        <dbReference type="ARBA" id="ARBA00023224"/>
    </source>
</evidence>
<dbReference type="GO" id="GO:0004930">
    <property type="term" value="F:G protein-coupled receptor activity"/>
    <property type="evidence" value="ECO:0007669"/>
    <property type="project" value="UniProtKB-KW"/>
</dbReference>
<feature type="transmembrane region" description="Helical" evidence="6">
    <location>
        <begin position="233"/>
        <end position="255"/>
    </location>
</feature>
<feature type="compositionally biased region" description="Low complexity" evidence="5">
    <location>
        <begin position="158"/>
        <end position="169"/>
    </location>
</feature>
<evidence type="ECO:0000256" key="6">
    <source>
        <dbReference type="SAM" id="Phobius"/>
    </source>
</evidence>